<evidence type="ECO:0000256" key="6">
    <source>
        <dbReference type="ARBA" id="ARBA00034528"/>
    </source>
</evidence>
<evidence type="ECO:0000256" key="1">
    <source>
        <dbReference type="ARBA" id="ARBA00009183"/>
    </source>
</evidence>
<gene>
    <name evidence="8" type="ORF">CYD53_12412</name>
</gene>
<dbReference type="GO" id="GO:0034899">
    <property type="term" value="F:trimethylamine monooxygenase activity"/>
    <property type="evidence" value="ECO:0007669"/>
    <property type="project" value="UniProtKB-EC"/>
</dbReference>
<dbReference type="PIRSF" id="PIRSF000332">
    <property type="entry name" value="FMO"/>
    <property type="match status" value="1"/>
</dbReference>
<comment type="caution">
    <text evidence="8">The sequence shown here is derived from an EMBL/GenBank/DDBJ whole genome shotgun (WGS) entry which is preliminary data.</text>
</comment>
<protein>
    <recommendedName>
        <fullName evidence="7">Trimethylamine monooxygenase</fullName>
        <ecNumber evidence="6">1.14.13.148</ecNumber>
    </recommendedName>
</protein>
<evidence type="ECO:0000256" key="2">
    <source>
        <dbReference type="ARBA" id="ARBA00022630"/>
    </source>
</evidence>
<evidence type="ECO:0000256" key="4">
    <source>
        <dbReference type="ARBA" id="ARBA00022857"/>
    </source>
</evidence>
<keyword evidence="2" id="KW-0285">Flavoprotein</keyword>
<dbReference type="OrthoDB" id="9773233at2"/>
<dbReference type="GO" id="GO:0050660">
    <property type="term" value="F:flavin adenine dinucleotide binding"/>
    <property type="evidence" value="ECO:0007669"/>
    <property type="project" value="InterPro"/>
</dbReference>
<reference evidence="8 9" key="1">
    <citation type="submission" date="2018-01" db="EMBL/GenBank/DDBJ databases">
        <title>Genomic Encyclopedia of Type Strains, Phase III (KMG-III): the genomes of soil and plant-associated and newly described type strains.</title>
        <authorList>
            <person name="Whitman W."/>
        </authorList>
    </citation>
    <scope>NUCLEOTIDE SEQUENCE [LARGE SCALE GENOMIC DNA]</scope>
    <source>
        <strain evidence="8 9">1131</strain>
    </source>
</reference>
<dbReference type="InterPro" id="IPR000960">
    <property type="entry name" value="Flavin_mOase"/>
</dbReference>
<comment type="similarity">
    <text evidence="1">Belongs to the FMO family.</text>
</comment>
<evidence type="ECO:0000256" key="5">
    <source>
        <dbReference type="ARBA" id="ARBA00023002"/>
    </source>
</evidence>
<dbReference type="GO" id="GO:0050661">
    <property type="term" value="F:NADP binding"/>
    <property type="evidence" value="ECO:0007669"/>
    <property type="project" value="InterPro"/>
</dbReference>
<dbReference type="GO" id="GO:0004499">
    <property type="term" value="F:N,N-dimethylaniline monooxygenase activity"/>
    <property type="evidence" value="ECO:0007669"/>
    <property type="project" value="InterPro"/>
</dbReference>
<keyword evidence="4" id="KW-0521">NADP</keyword>
<dbReference type="InterPro" id="IPR020946">
    <property type="entry name" value="Flavin_mOase-like"/>
</dbReference>
<dbReference type="EC" id="1.14.13.148" evidence="6"/>
<dbReference type="EMBL" id="PQFZ01000024">
    <property type="protein sequence ID" value="POR46484.1"/>
    <property type="molecule type" value="Genomic_DNA"/>
</dbReference>
<evidence type="ECO:0000313" key="9">
    <source>
        <dbReference type="Proteomes" id="UP000236919"/>
    </source>
</evidence>
<accession>A0A2S4LVM5</accession>
<keyword evidence="5" id="KW-0560">Oxidoreductase</keyword>
<evidence type="ECO:0000256" key="3">
    <source>
        <dbReference type="ARBA" id="ARBA00022827"/>
    </source>
</evidence>
<sequence>MTASLDPIRMPEKAVAVIGAGPAGLVSARYLKKHGFLPVVFEASSEIGGQWNAASPSSAVWPGMRTNTSRILTAFSDLDHAEGTNVYPSQTDMQAYLKRYAELADLDGQTIRRSTTVEAVERAPGEGWTVRTRHGDSVSAEIYPHVVIATGYCRTPDAPAIAGLEGFAGSAGVIHSSRYKGPEPYRGRSVLVAGCSISALEIASELAASGAIVSVAMRRQRYVLQKLLAGIPTDHVAFTRFAAQAGMMLPPEAVAAGMKQMVLSTCGSPEQFGAPKPDDNIFAAGLTQSQNYLALVAEGRIGPRPWIKAIDGRAVRFADGSSDSLDGIILGTGYRLSLPFLSDEIVAKLGLDGQGLDLHDHTIHPDLDGLGFVGLYSLIGPYFPVLELQARWLAYLWAGLRPTPPVEAVREGVALARSRRGGPRDVPMHALAVLFANNAGVEPRPAEWPALERALWFGPLSPASFRLVGADAQPEAQARTRAAARSFNAIASDALTVEEAARLKVVAPGPDPIPA</sequence>
<dbReference type="PANTHER" id="PTHR23023">
    <property type="entry name" value="DIMETHYLANILINE MONOOXYGENASE"/>
    <property type="match status" value="1"/>
</dbReference>
<dbReference type="SUPFAM" id="SSF51905">
    <property type="entry name" value="FAD/NAD(P)-binding domain"/>
    <property type="match status" value="1"/>
</dbReference>
<evidence type="ECO:0000313" key="8">
    <source>
        <dbReference type="EMBL" id="POR46484.1"/>
    </source>
</evidence>
<evidence type="ECO:0000256" key="7">
    <source>
        <dbReference type="ARBA" id="ARBA00035159"/>
    </source>
</evidence>
<dbReference type="RefSeq" id="WP_103721028.1">
    <property type="nucleotide sequence ID" value="NZ_PQFZ01000024.1"/>
</dbReference>
<dbReference type="AlphaFoldDB" id="A0A2S4LVM5"/>
<dbReference type="Proteomes" id="UP000236919">
    <property type="component" value="Unassembled WGS sequence"/>
</dbReference>
<organism evidence="8 9">
    <name type="scientific">Bosea psychrotolerans</name>
    <dbReference type="NCBI Taxonomy" id="1871628"/>
    <lineage>
        <taxon>Bacteria</taxon>
        <taxon>Pseudomonadati</taxon>
        <taxon>Pseudomonadota</taxon>
        <taxon>Alphaproteobacteria</taxon>
        <taxon>Hyphomicrobiales</taxon>
        <taxon>Boseaceae</taxon>
        <taxon>Bosea</taxon>
    </lineage>
</organism>
<name>A0A2S4LVM5_9HYPH</name>
<dbReference type="InterPro" id="IPR050346">
    <property type="entry name" value="FMO-like"/>
</dbReference>
<dbReference type="Gene3D" id="3.50.50.60">
    <property type="entry name" value="FAD/NAD(P)-binding domain"/>
    <property type="match status" value="1"/>
</dbReference>
<dbReference type="InterPro" id="IPR036188">
    <property type="entry name" value="FAD/NAD-bd_sf"/>
</dbReference>
<proteinExistence type="inferred from homology"/>
<keyword evidence="9" id="KW-1185">Reference proteome</keyword>
<dbReference type="PRINTS" id="PR00370">
    <property type="entry name" value="FMOXYGENASE"/>
</dbReference>
<keyword evidence="3" id="KW-0274">FAD</keyword>
<dbReference type="Pfam" id="PF00743">
    <property type="entry name" value="FMO-like"/>
    <property type="match status" value="1"/>
</dbReference>